<dbReference type="GeneID" id="94830780"/>
<organism evidence="7 8">
    <name type="scientific">Tritrichomonas foetus</name>
    <dbReference type="NCBI Taxonomy" id="1144522"/>
    <lineage>
        <taxon>Eukaryota</taxon>
        <taxon>Metamonada</taxon>
        <taxon>Parabasalia</taxon>
        <taxon>Tritrichomonadida</taxon>
        <taxon>Tritrichomonadidae</taxon>
        <taxon>Tritrichomonas</taxon>
    </lineage>
</organism>
<comment type="similarity">
    <text evidence="1">Belongs to the protein kinase superfamily. STE Ser/Thr protein kinase family. STE20 subfamily.</text>
</comment>
<keyword evidence="3 4" id="KW-0067">ATP-binding</keyword>
<dbReference type="PANTHER" id="PTHR45832:SF22">
    <property type="entry name" value="SERINE_THREONINE-PROTEIN KINASE SAMKA-RELATED"/>
    <property type="match status" value="1"/>
</dbReference>
<protein>
    <submittedName>
        <fullName evidence="7">Serine/threonine-protein kinase pakC</fullName>
    </submittedName>
</protein>
<proteinExistence type="inferred from homology"/>
<name>A0A1J4J7U8_9EUKA</name>
<keyword evidence="5" id="KW-0723">Serine/threonine-protein kinase</keyword>
<sequence>MRKWKAPFSKKGNINISVSAPYGVTLETKVEYDYENQCYINIPKEYEEFFPKAPPPPRLSGKWREIMHTIFDRFKKLPAQSGNYHSQKNASNFNVSGLNDINNRNDIENFDESFNDVIYVLKNNDPRLFTHHLKLIGTGLTAKVYSGIYNSREIAIKEMKVRKSHIRYIAEEIHTMAQVHSKYLINLISAHLVDNKIWILMEYMNGGTLSQILNYIELTEPQIAYIVNKLLKAVLSLHRNNLIHRDIKCGNVFLSKDGSIKLGDFGFATQISERYNPHSSIVGSPYWMAPELVSGFEYSFPIDIWSIGILCRELADGQPPLSELPPRKAMSVVQKNGLNRMPNDDGKWSIEFIDFVDSCTRFNPEERPTIEELINHPFLSRKCRKREIAAVVKEAHKMADEDFLDCL</sequence>
<dbReference type="PROSITE" id="PS00108">
    <property type="entry name" value="PROTEIN_KINASE_ST"/>
    <property type="match status" value="1"/>
</dbReference>
<feature type="domain" description="Protein kinase" evidence="6">
    <location>
        <begin position="130"/>
        <end position="379"/>
    </location>
</feature>
<dbReference type="OrthoDB" id="1022360at2759"/>
<dbReference type="GO" id="GO:0005524">
    <property type="term" value="F:ATP binding"/>
    <property type="evidence" value="ECO:0007669"/>
    <property type="project" value="UniProtKB-UniRule"/>
</dbReference>
<dbReference type="SMART" id="SM00220">
    <property type="entry name" value="S_TKc"/>
    <property type="match status" value="1"/>
</dbReference>
<feature type="binding site" evidence="4">
    <location>
        <position position="157"/>
    </location>
    <ligand>
        <name>ATP</name>
        <dbReference type="ChEBI" id="CHEBI:30616"/>
    </ligand>
</feature>
<reference evidence="7" key="1">
    <citation type="submission" date="2016-10" db="EMBL/GenBank/DDBJ databases">
        <authorList>
            <person name="Benchimol M."/>
            <person name="Almeida L.G."/>
            <person name="Vasconcelos A.T."/>
            <person name="Perreira-Neves A."/>
            <person name="Rosa I.A."/>
            <person name="Tasca T."/>
            <person name="Bogo M.R."/>
            <person name="de Souza W."/>
        </authorList>
    </citation>
    <scope>NUCLEOTIDE SEQUENCE [LARGE SCALE GENOMIC DNA]</scope>
    <source>
        <strain evidence="7">K</strain>
    </source>
</reference>
<dbReference type="InterPro" id="IPR017441">
    <property type="entry name" value="Protein_kinase_ATP_BS"/>
</dbReference>
<dbReference type="Proteomes" id="UP000179807">
    <property type="component" value="Unassembled WGS sequence"/>
</dbReference>
<evidence type="ECO:0000256" key="1">
    <source>
        <dbReference type="ARBA" id="ARBA00008874"/>
    </source>
</evidence>
<dbReference type="InterPro" id="IPR011009">
    <property type="entry name" value="Kinase-like_dom_sf"/>
</dbReference>
<dbReference type="EMBL" id="MLAK01001371">
    <property type="protein sequence ID" value="OHS93739.1"/>
    <property type="molecule type" value="Genomic_DNA"/>
</dbReference>
<dbReference type="AlphaFoldDB" id="A0A1J4J7U8"/>
<dbReference type="InterPro" id="IPR051931">
    <property type="entry name" value="PAK3-like"/>
</dbReference>
<evidence type="ECO:0000313" key="8">
    <source>
        <dbReference type="Proteomes" id="UP000179807"/>
    </source>
</evidence>
<dbReference type="InterPro" id="IPR008271">
    <property type="entry name" value="Ser/Thr_kinase_AS"/>
</dbReference>
<evidence type="ECO:0000256" key="2">
    <source>
        <dbReference type="ARBA" id="ARBA00022741"/>
    </source>
</evidence>
<dbReference type="Pfam" id="PF00069">
    <property type="entry name" value="Pkinase"/>
    <property type="match status" value="1"/>
</dbReference>
<evidence type="ECO:0000259" key="6">
    <source>
        <dbReference type="PROSITE" id="PS50011"/>
    </source>
</evidence>
<dbReference type="SUPFAM" id="SSF56112">
    <property type="entry name" value="Protein kinase-like (PK-like)"/>
    <property type="match status" value="1"/>
</dbReference>
<evidence type="ECO:0000256" key="4">
    <source>
        <dbReference type="PROSITE-ProRule" id="PRU10141"/>
    </source>
</evidence>
<accession>A0A1J4J7U8</accession>
<dbReference type="RefSeq" id="XP_068346876.1">
    <property type="nucleotide sequence ID" value="XM_068496076.1"/>
</dbReference>
<dbReference type="PROSITE" id="PS50011">
    <property type="entry name" value="PROTEIN_KINASE_DOM"/>
    <property type="match status" value="1"/>
</dbReference>
<evidence type="ECO:0000256" key="3">
    <source>
        <dbReference type="ARBA" id="ARBA00022840"/>
    </source>
</evidence>
<dbReference type="PROSITE" id="PS00107">
    <property type="entry name" value="PROTEIN_KINASE_ATP"/>
    <property type="match status" value="1"/>
</dbReference>
<evidence type="ECO:0000313" key="7">
    <source>
        <dbReference type="EMBL" id="OHS93739.1"/>
    </source>
</evidence>
<evidence type="ECO:0000256" key="5">
    <source>
        <dbReference type="RuleBase" id="RU000304"/>
    </source>
</evidence>
<dbReference type="GO" id="GO:0004674">
    <property type="term" value="F:protein serine/threonine kinase activity"/>
    <property type="evidence" value="ECO:0007669"/>
    <property type="project" value="UniProtKB-KW"/>
</dbReference>
<dbReference type="VEuPathDB" id="TrichDB:TRFO_11506"/>
<keyword evidence="7" id="KW-0808">Transferase</keyword>
<dbReference type="InterPro" id="IPR000719">
    <property type="entry name" value="Prot_kinase_dom"/>
</dbReference>
<keyword evidence="7" id="KW-0418">Kinase</keyword>
<dbReference type="Gene3D" id="1.10.510.10">
    <property type="entry name" value="Transferase(Phosphotransferase) domain 1"/>
    <property type="match status" value="1"/>
</dbReference>
<keyword evidence="8" id="KW-1185">Reference proteome</keyword>
<comment type="caution">
    <text evidence="7">The sequence shown here is derived from an EMBL/GenBank/DDBJ whole genome shotgun (WGS) entry which is preliminary data.</text>
</comment>
<gene>
    <name evidence="7" type="primary">pakC</name>
    <name evidence="7" type="ORF">TRFO_11506</name>
</gene>
<keyword evidence="2 4" id="KW-0547">Nucleotide-binding</keyword>
<dbReference type="PANTHER" id="PTHR45832">
    <property type="entry name" value="SERINE/THREONINE-PROTEIN KINASE SAMKA-RELATED-RELATED"/>
    <property type="match status" value="1"/>
</dbReference>